<proteinExistence type="predicted"/>
<reference evidence="1" key="1">
    <citation type="submission" date="2013-04" db="EMBL/GenBank/DDBJ databases">
        <title>The genome sequencing project of 58 acetic acid bacteria.</title>
        <authorList>
            <person name="Okamoto-Kainuma A."/>
            <person name="Ishikawa M."/>
            <person name="Umino S."/>
            <person name="Koizumi Y."/>
            <person name="Shiwa Y."/>
            <person name="Yoshikawa H."/>
            <person name="Matsutani M."/>
            <person name="Matsushita K."/>
        </authorList>
    </citation>
    <scope>NUCLEOTIDE SEQUENCE</scope>
    <source>
        <strain evidence="1">NRIC 0228</strain>
    </source>
</reference>
<dbReference type="Proteomes" id="UP001061070">
    <property type="component" value="Unassembled WGS sequence"/>
</dbReference>
<dbReference type="EMBL" id="BAQW01000002">
    <property type="protein sequence ID" value="GBR08856.1"/>
    <property type="molecule type" value="Genomic_DNA"/>
</dbReference>
<keyword evidence="2" id="KW-1185">Reference proteome</keyword>
<evidence type="ECO:0000313" key="1">
    <source>
        <dbReference type="EMBL" id="GBR08856.1"/>
    </source>
</evidence>
<protein>
    <submittedName>
        <fullName evidence="1">Uncharacterized protein</fullName>
    </submittedName>
</protein>
<evidence type="ECO:0000313" key="2">
    <source>
        <dbReference type="Proteomes" id="UP001061070"/>
    </source>
</evidence>
<comment type="caution">
    <text evidence="1">The sequence shown here is derived from an EMBL/GenBank/DDBJ whole genome shotgun (WGS) entry which is preliminary data.</text>
</comment>
<gene>
    <name evidence="1" type="ORF">AA0228_0478</name>
</gene>
<accession>A0ABQ0Q8C7</accession>
<name>A0ABQ0Q8C7_9PROT</name>
<organism evidence="1 2">
    <name type="scientific">Gluconobacter frateurii NRIC 0228</name>
    <dbReference type="NCBI Taxonomy" id="1307946"/>
    <lineage>
        <taxon>Bacteria</taxon>
        <taxon>Pseudomonadati</taxon>
        <taxon>Pseudomonadota</taxon>
        <taxon>Alphaproteobacteria</taxon>
        <taxon>Acetobacterales</taxon>
        <taxon>Acetobacteraceae</taxon>
        <taxon>Gluconobacter</taxon>
    </lineage>
</organism>
<sequence>MRWTIQNLQSVAFLHDAAQIHDRNPVRHLSDDGQIMGNKDARYAERCTQIPEQIHDLRLNRHIKRGDRLVRNEKVWAQDKRAGNVQTLTLATGKFMRISISHRTGQTNLIQ</sequence>